<dbReference type="CDD" id="cd07067">
    <property type="entry name" value="HP_PGM_like"/>
    <property type="match status" value="1"/>
</dbReference>
<dbReference type="Gene3D" id="3.40.50.1240">
    <property type="entry name" value="Phosphoglycerate mutase-like"/>
    <property type="match status" value="1"/>
</dbReference>
<dbReference type="GO" id="GO:0005737">
    <property type="term" value="C:cytoplasm"/>
    <property type="evidence" value="ECO:0007669"/>
    <property type="project" value="TreeGrafter"/>
</dbReference>
<organism evidence="4 5">
    <name type="scientific">Periconia digitata</name>
    <dbReference type="NCBI Taxonomy" id="1303443"/>
    <lineage>
        <taxon>Eukaryota</taxon>
        <taxon>Fungi</taxon>
        <taxon>Dikarya</taxon>
        <taxon>Ascomycota</taxon>
        <taxon>Pezizomycotina</taxon>
        <taxon>Dothideomycetes</taxon>
        <taxon>Pleosporomycetidae</taxon>
        <taxon>Pleosporales</taxon>
        <taxon>Massarineae</taxon>
        <taxon>Periconiaceae</taxon>
        <taxon>Periconia</taxon>
    </lineage>
</organism>
<reference evidence="4" key="1">
    <citation type="submission" date="2023-01" db="EMBL/GenBank/DDBJ databases">
        <authorList>
            <person name="Van Ghelder C."/>
            <person name="Rancurel C."/>
        </authorList>
    </citation>
    <scope>NUCLEOTIDE SEQUENCE</scope>
    <source>
        <strain evidence="4">CNCM I-4278</strain>
    </source>
</reference>
<comment type="caution">
    <text evidence="4">The sequence shown here is derived from an EMBL/GenBank/DDBJ whole genome shotgun (WGS) entry which is preliminary data.</text>
</comment>
<dbReference type="SUPFAM" id="SSF53254">
    <property type="entry name" value="Phosphoglycerate mutase-like"/>
    <property type="match status" value="1"/>
</dbReference>
<dbReference type="EMBL" id="CAOQHR010000012">
    <property type="protein sequence ID" value="CAI6341913.1"/>
    <property type="molecule type" value="Genomic_DNA"/>
</dbReference>
<dbReference type="PANTHER" id="PTHR48100:SF1">
    <property type="entry name" value="HISTIDINE PHOSPHATASE FAMILY PROTEIN-RELATED"/>
    <property type="match status" value="1"/>
</dbReference>
<protein>
    <recommendedName>
        <fullName evidence="6">Phosphoglycerate mutase-like protein</fullName>
    </recommendedName>
</protein>
<feature type="compositionally biased region" description="Basic and acidic residues" evidence="3">
    <location>
        <begin position="21"/>
        <end position="34"/>
    </location>
</feature>
<keyword evidence="2" id="KW-0413">Isomerase</keyword>
<dbReference type="Pfam" id="PF00300">
    <property type="entry name" value="His_Phos_1"/>
    <property type="match status" value="1"/>
</dbReference>
<gene>
    <name evidence="4" type="ORF">PDIGIT_LOCUS15113</name>
</gene>
<dbReference type="AlphaFoldDB" id="A0A9W4XSG1"/>
<keyword evidence="5" id="KW-1185">Reference proteome</keyword>
<dbReference type="InterPro" id="IPR050275">
    <property type="entry name" value="PGM_Phosphatase"/>
</dbReference>
<feature type="region of interest" description="Disordered" evidence="3">
    <location>
        <begin position="21"/>
        <end position="43"/>
    </location>
</feature>
<evidence type="ECO:0000256" key="1">
    <source>
        <dbReference type="ARBA" id="ARBA00023152"/>
    </source>
</evidence>
<evidence type="ECO:0008006" key="6">
    <source>
        <dbReference type="Google" id="ProtNLM"/>
    </source>
</evidence>
<evidence type="ECO:0000313" key="4">
    <source>
        <dbReference type="EMBL" id="CAI6341913.1"/>
    </source>
</evidence>
<proteinExistence type="predicted"/>
<evidence type="ECO:0000256" key="2">
    <source>
        <dbReference type="ARBA" id="ARBA00023235"/>
    </source>
</evidence>
<dbReference type="PANTHER" id="PTHR48100">
    <property type="entry name" value="BROAD-SPECIFICITY PHOSPHATASE YOR283W-RELATED"/>
    <property type="match status" value="1"/>
</dbReference>
<evidence type="ECO:0000256" key="3">
    <source>
        <dbReference type="SAM" id="MobiDB-lite"/>
    </source>
</evidence>
<dbReference type="PROSITE" id="PS00175">
    <property type="entry name" value="PG_MUTASE"/>
    <property type="match status" value="1"/>
</dbReference>
<sequence length="227" mass="26071">MSSSTPSQPPLVHVIRHGEALHNVDKRNRDRDPPLTEAGNRATKGIKVSTPDLVLISPMTRTIQTAMNLFPDLADQSSSSIAVQIWPDLREAHDAICNKGVARKDLETRFPQFDFSECHETWDYPENTAENATARAQRVRLRLQELSKTYANIAVITHRGFIAYLVKGRRFDVCERRSYRFATEKEENDDDIRKGKHCETLMEQNFGPNVLILHKRKADWEIARDNF</sequence>
<dbReference type="InterPro" id="IPR001345">
    <property type="entry name" value="PG/BPGM_mutase_AS"/>
</dbReference>
<keyword evidence="1" id="KW-0324">Glycolysis</keyword>
<accession>A0A9W4XSG1</accession>
<dbReference type="OrthoDB" id="496981at2759"/>
<dbReference type="InterPro" id="IPR013078">
    <property type="entry name" value="His_Pase_superF_clade-1"/>
</dbReference>
<name>A0A9W4XSG1_9PLEO</name>
<evidence type="ECO:0000313" key="5">
    <source>
        <dbReference type="Proteomes" id="UP001152607"/>
    </source>
</evidence>
<dbReference type="InterPro" id="IPR029033">
    <property type="entry name" value="His_PPase_superfam"/>
</dbReference>
<dbReference type="SMART" id="SM00855">
    <property type="entry name" value="PGAM"/>
    <property type="match status" value="1"/>
</dbReference>
<dbReference type="GO" id="GO:0016791">
    <property type="term" value="F:phosphatase activity"/>
    <property type="evidence" value="ECO:0007669"/>
    <property type="project" value="TreeGrafter"/>
</dbReference>
<dbReference type="Proteomes" id="UP001152607">
    <property type="component" value="Unassembled WGS sequence"/>
</dbReference>